<organism evidence="1">
    <name type="scientific">marine sediment metagenome</name>
    <dbReference type="NCBI Taxonomy" id="412755"/>
    <lineage>
        <taxon>unclassified sequences</taxon>
        <taxon>metagenomes</taxon>
        <taxon>ecological metagenomes</taxon>
    </lineage>
</organism>
<dbReference type="AlphaFoldDB" id="X1VL21"/>
<accession>X1VL21</accession>
<reference evidence="1" key="1">
    <citation type="journal article" date="2014" name="Front. Microbiol.">
        <title>High frequency of phylogenetically diverse reductive dehalogenase-homologous genes in deep subseafloor sedimentary metagenomes.</title>
        <authorList>
            <person name="Kawai M."/>
            <person name="Futagami T."/>
            <person name="Toyoda A."/>
            <person name="Takaki Y."/>
            <person name="Nishi S."/>
            <person name="Hori S."/>
            <person name="Arai W."/>
            <person name="Tsubouchi T."/>
            <person name="Morono Y."/>
            <person name="Uchiyama I."/>
            <person name="Ito T."/>
            <person name="Fujiyama A."/>
            <person name="Inagaki F."/>
            <person name="Takami H."/>
        </authorList>
    </citation>
    <scope>NUCLEOTIDE SEQUENCE</scope>
    <source>
        <strain evidence="1">Expedition CK06-06</strain>
    </source>
</reference>
<name>X1VL21_9ZZZZ</name>
<gene>
    <name evidence="1" type="ORF">S12H4_56898</name>
</gene>
<evidence type="ECO:0000313" key="1">
    <source>
        <dbReference type="EMBL" id="GAJ19947.1"/>
    </source>
</evidence>
<protein>
    <submittedName>
        <fullName evidence="1">Uncharacterized protein</fullName>
    </submittedName>
</protein>
<proteinExistence type="predicted"/>
<comment type="caution">
    <text evidence="1">The sequence shown here is derived from an EMBL/GenBank/DDBJ whole genome shotgun (WGS) entry which is preliminary data.</text>
</comment>
<dbReference type="EMBL" id="BARW01036706">
    <property type="protein sequence ID" value="GAJ19947.1"/>
    <property type="molecule type" value="Genomic_DNA"/>
</dbReference>
<feature type="non-terminal residue" evidence="1">
    <location>
        <position position="100"/>
    </location>
</feature>
<sequence>MAQRFSRQGRTVIPRRFITGKGQWRPYLKKGGEEQYYREIEEAVDWSPEAIAQYDIPKKGDVFLQEGIIISGVSRRLAARYMPRGCLWDSNKAIGFVAKD</sequence>